<dbReference type="Pfam" id="PF00857">
    <property type="entry name" value="Isochorismatase"/>
    <property type="match status" value="2"/>
</dbReference>
<evidence type="ECO:0000259" key="2">
    <source>
        <dbReference type="Pfam" id="PF00857"/>
    </source>
</evidence>
<sequence length="214" mass="22508">MQIDEWVRPEWDRSALLLIDVQVDFVEGGASPIQGTAAVLPRLGELLAAYRAARRPIVHVVRLYAGDDVDLVRRAMLAAGAPMVRPGSPGSQLAPGLAPALAPPLASRMLLAGGFQELGPDEWAMWKPRWSAFHRTGLAGFLRAAGVSTVVVAGCNYPNCPRATITAASEHDLRVVVAEDAISGVREWHLAEARGIGAVPVPAADIVAAVSGAS</sequence>
<dbReference type="PANTHER" id="PTHR43540">
    <property type="entry name" value="PEROXYUREIDOACRYLATE/UREIDOACRYLATE AMIDOHYDROLASE-RELATED"/>
    <property type="match status" value="1"/>
</dbReference>
<dbReference type="AlphaFoldDB" id="A0A561VR19"/>
<dbReference type="InterPro" id="IPR036380">
    <property type="entry name" value="Isochorismatase-like_sf"/>
</dbReference>
<name>A0A561VR19_ACTTI</name>
<protein>
    <submittedName>
        <fullName evidence="3">Nicotinamidase-related amidase</fullName>
    </submittedName>
</protein>
<dbReference type="SUPFAM" id="SSF52499">
    <property type="entry name" value="Isochorismatase-like hydrolases"/>
    <property type="match status" value="1"/>
</dbReference>
<organism evidence="3 4">
    <name type="scientific">Actinoplanes teichomyceticus</name>
    <dbReference type="NCBI Taxonomy" id="1867"/>
    <lineage>
        <taxon>Bacteria</taxon>
        <taxon>Bacillati</taxon>
        <taxon>Actinomycetota</taxon>
        <taxon>Actinomycetes</taxon>
        <taxon>Micromonosporales</taxon>
        <taxon>Micromonosporaceae</taxon>
        <taxon>Actinoplanes</taxon>
    </lineage>
</organism>
<comment type="caution">
    <text evidence="3">The sequence shown here is derived from an EMBL/GenBank/DDBJ whole genome shotgun (WGS) entry which is preliminary data.</text>
</comment>
<dbReference type="InterPro" id="IPR050272">
    <property type="entry name" value="Isochorismatase-like_hydrls"/>
</dbReference>
<dbReference type="EMBL" id="VIWY01000004">
    <property type="protein sequence ID" value="TWG14052.1"/>
    <property type="molecule type" value="Genomic_DNA"/>
</dbReference>
<evidence type="ECO:0000313" key="3">
    <source>
        <dbReference type="EMBL" id="TWG14052.1"/>
    </source>
</evidence>
<dbReference type="InterPro" id="IPR000868">
    <property type="entry name" value="Isochorismatase-like_dom"/>
</dbReference>
<reference evidence="3 4" key="1">
    <citation type="submission" date="2019-06" db="EMBL/GenBank/DDBJ databases">
        <title>Sequencing the genomes of 1000 actinobacteria strains.</title>
        <authorList>
            <person name="Klenk H.-P."/>
        </authorList>
    </citation>
    <scope>NUCLEOTIDE SEQUENCE [LARGE SCALE GENOMIC DNA]</scope>
    <source>
        <strain evidence="3 4">DSM 43866</strain>
    </source>
</reference>
<accession>A0A561VR19</accession>
<feature type="domain" description="Isochorismatase-like" evidence="2">
    <location>
        <begin position="117"/>
        <end position="186"/>
    </location>
</feature>
<proteinExistence type="predicted"/>
<evidence type="ECO:0000313" key="4">
    <source>
        <dbReference type="Proteomes" id="UP000320239"/>
    </source>
</evidence>
<dbReference type="CDD" id="cd00431">
    <property type="entry name" value="cysteine_hydrolases"/>
    <property type="match status" value="1"/>
</dbReference>
<evidence type="ECO:0000256" key="1">
    <source>
        <dbReference type="ARBA" id="ARBA00022801"/>
    </source>
</evidence>
<feature type="domain" description="Isochorismatase-like" evidence="2">
    <location>
        <begin position="14"/>
        <end position="100"/>
    </location>
</feature>
<dbReference type="GO" id="GO:0016787">
    <property type="term" value="F:hydrolase activity"/>
    <property type="evidence" value="ECO:0007669"/>
    <property type="project" value="UniProtKB-KW"/>
</dbReference>
<keyword evidence="1" id="KW-0378">Hydrolase</keyword>
<dbReference type="Proteomes" id="UP000320239">
    <property type="component" value="Unassembled WGS sequence"/>
</dbReference>
<dbReference type="OrthoDB" id="3174612at2"/>
<keyword evidence="4" id="KW-1185">Reference proteome</keyword>
<gene>
    <name evidence="3" type="ORF">FHX34_104346</name>
</gene>
<dbReference type="RefSeq" id="WP_122976107.1">
    <property type="nucleotide sequence ID" value="NZ_BOMX01000161.1"/>
</dbReference>
<dbReference type="Gene3D" id="3.40.50.850">
    <property type="entry name" value="Isochorismatase-like"/>
    <property type="match status" value="1"/>
</dbReference>